<accession>A0A398CVX0</accession>
<dbReference type="InterPro" id="IPR027417">
    <property type="entry name" value="P-loop_NTPase"/>
</dbReference>
<comment type="caution">
    <text evidence="5">The sequence shown here is derived from an EMBL/GenBank/DDBJ whole genome shotgun (WGS) entry which is preliminary data.</text>
</comment>
<organism evidence="5 6">
    <name type="scientific">Cohnella faecalis</name>
    <dbReference type="NCBI Taxonomy" id="2315694"/>
    <lineage>
        <taxon>Bacteria</taxon>
        <taxon>Bacillati</taxon>
        <taxon>Bacillota</taxon>
        <taxon>Bacilli</taxon>
        <taxon>Bacillales</taxon>
        <taxon>Paenibacillaceae</taxon>
        <taxon>Cohnella</taxon>
    </lineage>
</organism>
<dbReference type="SUPFAM" id="SSF52540">
    <property type="entry name" value="P-loop containing nucleoside triphosphate hydrolases"/>
    <property type="match status" value="1"/>
</dbReference>
<dbReference type="PANTHER" id="PTHR42759">
    <property type="entry name" value="MOXR FAMILY PROTEIN"/>
    <property type="match status" value="1"/>
</dbReference>
<dbReference type="EMBL" id="QXJM01000029">
    <property type="protein sequence ID" value="RIE04027.1"/>
    <property type="molecule type" value="Genomic_DNA"/>
</dbReference>
<dbReference type="FunFam" id="3.40.50.300:FF:000640">
    <property type="entry name" value="MoxR family ATPase"/>
    <property type="match status" value="1"/>
</dbReference>
<dbReference type="CDD" id="cd00009">
    <property type="entry name" value="AAA"/>
    <property type="match status" value="1"/>
</dbReference>
<dbReference type="InterPro" id="IPR041628">
    <property type="entry name" value="ChlI/MoxR_AAA_lid"/>
</dbReference>
<evidence type="ECO:0000313" key="5">
    <source>
        <dbReference type="EMBL" id="RIE04027.1"/>
    </source>
</evidence>
<keyword evidence="6" id="KW-1185">Reference proteome</keyword>
<evidence type="ECO:0000256" key="2">
    <source>
        <dbReference type="ARBA" id="ARBA00022840"/>
    </source>
</evidence>
<comment type="similarity">
    <text evidence="3">Belongs to the MoxR family.</text>
</comment>
<dbReference type="Gene3D" id="3.40.50.300">
    <property type="entry name" value="P-loop containing nucleotide triphosphate hydrolases"/>
    <property type="match status" value="1"/>
</dbReference>
<dbReference type="RefSeq" id="WP_119148703.1">
    <property type="nucleotide sequence ID" value="NZ_JBHSOV010000038.1"/>
</dbReference>
<sequence length="327" mass="35985">MSARINGDSIVSAIGQLRSHIGQVIVGKQASIDLLLTALFAGGHALLEDVPGTGKTLLAKTLARSLDCSFRRVQFTPDLLPSDLSGINFYNQKAGEFEFRPGPLFTNILLADEINRATPRTQSSLLECMEERQITIDGDTHPLAAPFLVIATQNPIDNHGTFPLPEAQLDRFLLRIRMGYPTHDESLAILARFRGQNPLENLAPVIDPQTLLDIARFAANEVKITEDLLGYIVRISEASRHHPDVALGISPRGTQALLRAAQAYALVQSRDYVTPDDIKTLAEPVLAHRLLLRQTALGRDERSAETVRSLLRDTEVPAEPAEALERR</sequence>
<evidence type="ECO:0000313" key="6">
    <source>
        <dbReference type="Proteomes" id="UP000266340"/>
    </source>
</evidence>
<dbReference type="OrthoDB" id="9808397at2"/>
<keyword evidence="1" id="KW-0547">Nucleotide-binding</keyword>
<dbReference type="PIRSF" id="PIRSF002849">
    <property type="entry name" value="AAA_ATPase_chaperone_MoxR_prd"/>
    <property type="match status" value="1"/>
</dbReference>
<dbReference type="InterPro" id="IPR050764">
    <property type="entry name" value="CbbQ/NirQ/NorQ/GpvN"/>
</dbReference>
<dbReference type="Proteomes" id="UP000266340">
    <property type="component" value="Unassembled WGS sequence"/>
</dbReference>
<gene>
    <name evidence="5" type="ORF">D3H35_08725</name>
</gene>
<dbReference type="SMART" id="SM00382">
    <property type="entry name" value="AAA"/>
    <property type="match status" value="1"/>
</dbReference>
<dbReference type="Pfam" id="PF07726">
    <property type="entry name" value="AAA_3"/>
    <property type="match status" value="1"/>
</dbReference>
<proteinExistence type="inferred from homology"/>
<dbReference type="AlphaFoldDB" id="A0A398CVX0"/>
<evidence type="ECO:0000256" key="1">
    <source>
        <dbReference type="ARBA" id="ARBA00022741"/>
    </source>
</evidence>
<evidence type="ECO:0000259" key="4">
    <source>
        <dbReference type="SMART" id="SM00382"/>
    </source>
</evidence>
<dbReference type="GO" id="GO:0005524">
    <property type="term" value="F:ATP binding"/>
    <property type="evidence" value="ECO:0007669"/>
    <property type="project" value="UniProtKB-KW"/>
</dbReference>
<dbReference type="InterPro" id="IPR011703">
    <property type="entry name" value="ATPase_AAA-3"/>
</dbReference>
<dbReference type="InterPro" id="IPR003593">
    <property type="entry name" value="AAA+_ATPase"/>
</dbReference>
<dbReference type="Gene3D" id="1.10.8.80">
    <property type="entry name" value="Magnesium chelatase subunit I, C-Terminal domain"/>
    <property type="match status" value="1"/>
</dbReference>
<reference evidence="5 6" key="1">
    <citation type="submission" date="2018-09" db="EMBL/GenBank/DDBJ databases">
        <title>Cohnella cavernae sp. nov., isolated from a karst cave.</title>
        <authorList>
            <person name="Zhu H."/>
        </authorList>
    </citation>
    <scope>NUCLEOTIDE SEQUENCE [LARGE SCALE GENOMIC DNA]</scope>
    <source>
        <strain evidence="5 6">K2E09-144</strain>
    </source>
</reference>
<evidence type="ECO:0000256" key="3">
    <source>
        <dbReference type="ARBA" id="ARBA00061607"/>
    </source>
</evidence>
<dbReference type="Pfam" id="PF17863">
    <property type="entry name" value="AAA_lid_2"/>
    <property type="match status" value="1"/>
</dbReference>
<dbReference type="GO" id="GO:0016887">
    <property type="term" value="F:ATP hydrolysis activity"/>
    <property type="evidence" value="ECO:0007669"/>
    <property type="project" value="InterPro"/>
</dbReference>
<feature type="domain" description="AAA+ ATPase" evidence="4">
    <location>
        <begin position="41"/>
        <end position="182"/>
    </location>
</feature>
<keyword evidence="2" id="KW-0067">ATP-binding</keyword>
<protein>
    <submittedName>
        <fullName evidence="5">MoxR family ATPase</fullName>
    </submittedName>
</protein>
<dbReference type="PANTHER" id="PTHR42759:SF5">
    <property type="entry name" value="METHANOL DEHYDROGENASE REGULATOR"/>
    <property type="match status" value="1"/>
</dbReference>
<name>A0A398CVX0_9BACL</name>